<reference evidence="2 3" key="1">
    <citation type="submission" date="2019-11" db="EMBL/GenBank/DDBJ databases">
        <title>Whole genome sequence of Oryza granulata.</title>
        <authorList>
            <person name="Li W."/>
        </authorList>
    </citation>
    <scope>NUCLEOTIDE SEQUENCE [LARGE SCALE GENOMIC DNA]</scope>
    <source>
        <strain evidence="3">cv. Menghai</strain>
        <tissue evidence="2">Leaf</tissue>
    </source>
</reference>
<evidence type="ECO:0000256" key="1">
    <source>
        <dbReference type="SAM" id="MobiDB-lite"/>
    </source>
</evidence>
<sequence length="74" mass="7519">MANDEPPPTLGPTGQGPLAHVALAAAPTTPPRAPAPRQTCHTKALAIAATADTHTPTPQSIHRSIVCINNGLVL</sequence>
<name>A0A6G1CW59_9ORYZ</name>
<accession>A0A6G1CW59</accession>
<comment type="caution">
    <text evidence="2">The sequence shown here is derived from an EMBL/GenBank/DDBJ whole genome shotgun (WGS) entry which is preliminary data.</text>
</comment>
<gene>
    <name evidence="2" type="ORF">E2562_033268</name>
</gene>
<feature type="region of interest" description="Disordered" evidence="1">
    <location>
        <begin position="1"/>
        <end position="20"/>
    </location>
</feature>
<keyword evidence="3" id="KW-1185">Reference proteome</keyword>
<organism evidence="2 3">
    <name type="scientific">Oryza meyeriana var. granulata</name>
    <dbReference type="NCBI Taxonomy" id="110450"/>
    <lineage>
        <taxon>Eukaryota</taxon>
        <taxon>Viridiplantae</taxon>
        <taxon>Streptophyta</taxon>
        <taxon>Embryophyta</taxon>
        <taxon>Tracheophyta</taxon>
        <taxon>Spermatophyta</taxon>
        <taxon>Magnoliopsida</taxon>
        <taxon>Liliopsida</taxon>
        <taxon>Poales</taxon>
        <taxon>Poaceae</taxon>
        <taxon>BOP clade</taxon>
        <taxon>Oryzoideae</taxon>
        <taxon>Oryzeae</taxon>
        <taxon>Oryzinae</taxon>
        <taxon>Oryza</taxon>
        <taxon>Oryza meyeriana</taxon>
    </lineage>
</organism>
<dbReference type="EMBL" id="SPHZ02000008">
    <property type="protein sequence ID" value="KAF0904299.1"/>
    <property type="molecule type" value="Genomic_DNA"/>
</dbReference>
<evidence type="ECO:0000313" key="3">
    <source>
        <dbReference type="Proteomes" id="UP000479710"/>
    </source>
</evidence>
<protein>
    <submittedName>
        <fullName evidence="2">Uncharacterized protein</fullName>
    </submittedName>
</protein>
<dbReference type="Proteomes" id="UP000479710">
    <property type="component" value="Unassembled WGS sequence"/>
</dbReference>
<evidence type="ECO:0000313" key="2">
    <source>
        <dbReference type="EMBL" id="KAF0904299.1"/>
    </source>
</evidence>
<dbReference type="AlphaFoldDB" id="A0A6G1CW59"/>
<feature type="compositionally biased region" description="Pro residues" evidence="1">
    <location>
        <begin position="1"/>
        <end position="10"/>
    </location>
</feature>
<proteinExistence type="predicted"/>